<gene>
    <name evidence="4" type="ORF">J0895_06095</name>
</gene>
<name>A0ABS3FP69_9CYAN</name>
<dbReference type="Proteomes" id="UP000664844">
    <property type="component" value="Unassembled WGS sequence"/>
</dbReference>
<feature type="domain" description="Glycosyltransferase subfamily 4-like N-terminal" evidence="3">
    <location>
        <begin position="50"/>
        <end position="170"/>
    </location>
</feature>
<proteinExistence type="predicted"/>
<organism evidence="4 5">
    <name type="scientific">Phormidium pseudopriestleyi FRX01</name>
    <dbReference type="NCBI Taxonomy" id="1759528"/>
    <lineage>
        <taxon>Bacteria</taxon>
        <taxon>Bacillati</taxon>
        <taxon>Cyanobacteriota</taxon>
        <taxon>Cyanophyceae</taxon>
        <taxon>Oscillatoriophycideae</taxon>
        <taxon>Oscillatoriales</taxon>
        <taxon>Oscillatoriaceae</taxon>
        <taxon>Phormidium</taxon>
    </lineage>
</organism>
<dbReference type="RefSeq" id="WP_207087223.1">
    <property type="nucleotide sequence ID" value="NZ_JAFLQW010000165.1"/>
</dbReference>
<evidence type="ECO:0000313" key="4">
    <source>
        <dbReference type="EMBL" id="MBO0348677.1"/>
    </source>
</evidence>
<dbReference type="InterPro" id="IPR001296">
    <property type="entry name" value="Glyco_trans_1"/>
</dbReference>
<dbReference type="PANTHER" id="PTHR46401:SF2">
    <property type="entry name" value="GLYCOSYLTRANSFERASE WBBK-RELATED"/>
    <property type="match status" value="1"/>
</dbReference>
<protein>
    <submittedName>
        <fullName evidence="4">Glycosyltransferase family 4 protein</fullName>
    </submittedName>
</protein>
<evidence type="ECO:0000256" key="1">
    <source>
        <dbReference type="ARBA" id="ARBA00022679"/>
    </source>
</evidence>
<keyword evidence="5" id="KW-1185">Reference proteome</keyword>
<dbReference type="EMBL" id="JAFLQW010000165">
    <property type="protein sequence ID" value="MBO0348677.1"/>
    <property type="molecule type" value="Genomic_DNA"/>
</dbReference>
<evidence type="ECO:0000313" key="5">
    <source>
        <dbReference type="Proteomes" id="UP000664844"/>
    </source>
</evidence>
<dbReference type="Pfam" id="PF00534">
    <property type="entry name" value="Glycos_transf_1"/>
    <property type="match status" value="1"/>
</dbReference>
<keyword evidence="1" id="KW-0808">Transferase</keyword>
<dbReference type="CDD" id="cd03809">
    <property type="entry name" value="GT4_MtfB-like"/>
    <property type="match status" value="1"/>
</dbReference>
<dbReference type="PANTHER" id="PTHR46401">
    <property type="entry name" value="GLYCOSYLTRANSFERASE WBBK-RELATED"/>
    <property type="match status" value="1"/>
</dbReference>
<dbReference type="SUPFAM" id="SSF53756">
    <property type="entry name" value="UDP-Glycosyltransferase/glycogen phosphorylase"/>
    <property type="match status" value="1"/>
</dbReference>
<feature type="domain" description="Glycosyl transferase family 1" evidence="2">
    <location>
        <begin position="178"/>
        <end position="332"/>
    </location>
</feature>
<evidence type="ECO:0000259" key="2">
    <source>
        <dbReference type="Pfam" id="PF00534"/>
    </source>
</evidence>
<dbReference type="InterPro" id="IPR028098">
    <property type="entry name" value="Glyco_trans_4-like_N"/>
</dbReference>
<evidence type="ECO:0000259" key="3">
    <source>
        <dbReference type="Pfam" id="PF13439"/>
    </source>
</evidence>
<accession>A0ABS3FP69</accession>
<dbReference type="Pfam" id="PF13439">
    <property type="entry name" value="Glyco_transf_4"/>
    <property type="match status" value="1"/>
</dbReference>
<comment type="caution">
    <text evidence="4">The sequence shown here is derived from an EMBL/GenBank/DDBJ whole genome shotgun (WGS) entry which is preliminary data.</text>
</comment>
<sequence length="356" mass="39910">MTSLSINLSFLIPKPTGITTYANQIVPYLNPMEPTLLIGRELAPYNCYLVPEDLTPDYGKKGHIKRLWWTQQHLPKIYKSLRSQLLFSPVPEAPLFSACRSVVMVHDFIPLRFPNKRSPLTYYHRYYIPLVLQQATHIVCNSISTARDISNFCKISADKITPIPLGYDADNFKNLNLPVSNYFLYVGRCDPYKNLHRLIAAFANLAAGSEYELWLAGSADPRYSPALKEQVKELGLDERVKFLEYVPYEKLPVLMNQAIALVFPSLWEGFGLPALEAMACGTPVITSNRSSLPEVTGDAGILVDPYNIREIASAMLAVALGATTRSRLREQGLARASQFSWSKTGISTGEILKDYL</sequence>
<reference evidence="4 5" key="1">
    <citation type="submission" date="2021-03" db="EMBL/GenBank/DDBJ databases">
        <title>Metabolic Capacity of the Antarctic Cyanobacterium Phormidium pseudopriestleyi that Sustains Oxygenic Photosynthesis in the Presence of Hydrogen Sulfide.</title>
        <authorList>
            <person name="Lumian J.E."/>
            <person name="Jungblut A.D."/>
            <person name="Dillon M.L."/>
            <person name="Hawes I."/>
            <person name="Doran P.T."/>
            <person name="Mackey T.J."/>
            <person name="Dick G.J."/>
            <person name="Grettenberger C.L."/>
            <person name="Sumner D.Y."/>
        </authorList>
    </citation>
    <scope>NUCLEOTIDE SEQUENCE [LARGE SCALE GENOMIC DNA]</scope>
    <source>
        <strain evidence="4 5">FRX01</strain>
    </source>
</reference>
<dbReference type="Gene3D" id="3.40.50.2000">
    <property type="entry name" value="Glycogen Phosphorylase B"/>
    <property type="match status" value="2"/>
</dbReference>